<organism evidence="1 2">
    <name type="scientific">Romanomermis culicivorax</name>
    <name type="common">Nematode worm</name>
    <dbReference type="NCBI Taxonomy" id="13658"/>
    <lineage>
        <taxon>Eukaryota</taxon>
        <taxon>Metazoa</taxon>
        <taxon>Ecdysozoa</taxon>
        <taxon>Nematoda</taxon>
        <taxon>Enoplea</taxon>
        <taxon>Dorylaimia</taxon>
        <taxon>Mermithida</taxon>
        <taxon>Mermithoidea</taxon>
        <taxon>Mermithidae</taxon>
        <taxon>Romanomermis</taxon>
    </lineage>
</organism>
<protein>
    <submittedName>
        <fullName evidence="2">Uncharacterized protein</fullName>
    </submittedName>
</protein>
<proteinExistence type="predicted"/>
<evidence type="ECO:0000313" key="2">
    <source>
        <dbReference type="WBParaSite" id="nRc.2.0.1.t10808-RA"/>
    </source>
</evidence>
<reference evidence="2" key="1">
    <citation type="submission" date="2022-11" db="UniProtKB">
        <authorList>
            <consortium name="WormBaseParasite"/>
        </authorList>
    </citation>
    <scope>IDENTIFICATION</scope>
</reference>
<accession>A0A915IAK8</accession>
<dbReference type="AlphaFoldDB" id="A0A915IAK8"/>
<keyword evidence="1" id="KW-1185">Reference proteome</keyword>
<name>A0A915IAK8_ROMCU</name>
<sequence length="52" mass="5765">SAANDDDGSADEISVVDEEIDLEIVKAYETLTMNGRRRQSVDMEDVSQCSEK</sequence>
<dbReference type="Proteomes" id="UP000887565">
    <property type="component" value="Unplaced"/>
</dbReference>
<dbReference type="WBParaSite" id="nRc.2.0.1.t10808-RA">
    <property type="protein sequence ID" value="nRc.2.0.1.t10808-RA"/>
    <property type="gene ID" value="nRc.2.0.1.g10808"/>
</dbReference>
<evidence type="ECO:0000313" key="1">
    <source>
        <dbReference type="Proteomes" id="UP000887565"/>
    </source>
</evidence>